<evidence type="ECO:0000256" key="4">
    <source>
        <dbReference type="ARBA" id="ARBA00023002"/>
    </source>
</evidence>
<dbReference type="OrthoDB" id="7052847at2"/>
<keyword evidence="6 7" id="KW-0503">Monooxygenase</keyword>
<evidence type="ECO:0000256" key="7">
    <source>
        <dbReference type="RuleBase" id="RU000461"/>
    </source>
</evidence>
<dbReference type="GO" id="GO:0005506">
    <property type="term" value="F:iron ion binding"/>
    <property type="evidence" value="ECO:0007669"/>
    <property type="project" value="InterPro"/>
</dbReference>
<comment type="similarity">
    <text evidence="1 7">Belongs to the cytochrome P450 family.</text>
</comment>
<dbReference type="GO" id="GO:0006707">
    <property type="term" value="P:cholesterol catabolic process"/>
    <property type="evidence" value="ECO:0007669"/>
    <property type="project" value="TreeGrafter"/>
</dbReference>
<dbReference type="EMBL" id="SOBT01000010">
    <property type="protein sequence ID" value="TDU26892.1"/>
    <property type="molecule type" value="Genomic_DNA"/>
</dbReference>
<dbReference type="Gene3D" id="1.10.630.10">
    <property type="entry name" value="Cytochrome P450"/>
    <property type="match status" value="1"/>
</dbReference>
<dbReference type="Pfam" id="PF00067">
    <property type="entry name" value="p450"/>
    <property type="match status" value="1"/>
</dbReference>
<dbReference type="GO" id="GO:0020037">
    <property type="term" value="F:heme binding"/>
    <property type="evidence" value="ECO:0007669"/>
    <property type="project" value="InterPro"/>
</dbReference>
<evidence type="ECO:0000313" key="9">
    <source>
        <dbReference type="Proteomes" id="UP000295341"/>
    </source>
</evidence>
<keyword evidence="4 7" id="KW-0560">Oxidoreductase</keyword>
<protein>
    <submittedName>
        <fullName evidence="8">Cytochrome P450</fullName>
    </submittedName>
</protein>
<dbReference type="AlphaFoldDB" id="A0A4R7P0T3"/>
<dbReference type="FunFam" id="1.10.630.10:FF:000018">
    <property type="entry name" value="Cytochrome P450 monooxygenase"/>
    <property type="match status" value="1"/>
</dbReference>
<dbReference type="PANTHER" id="PTHR46696">
    <property type="entry name" value="P450, PUTATIVE (EUROFUNG)-RELATED"/>
    <property type="match status" value="1"/>
</dbReference>
<evidence type="ECO:0000313" key="8">
    <source>
        <dbReference type="EMBL" id="TDU26892.1"/>
    </source>
</evidence>
<sequence>METSFDPGRLATPEVIANPYPAYDALRADSPVSGYADWPPGTVPGFDPPIQAWALLSYEQVAAAAKDHQTFSSANFQQGTDAPTLMLVNHDDPEHAKLRRVVVQAFTPRRVAELRPHVQAVVKKLIDGLPDGDVDVVEKLCAPLPAQLMVRLLGQPDEMTDKFQRWANAFMLSADMSVEERTQSNMEMVGYFMQMVDARAKRLAEGGKPGDDLVDALLVAESEGARLTRDEVWRFCFTLVVAGAETTMYYAANCLRALVDNPDVFAKLREDRTLLSRFQQETLRMAGPPQRLFRKVMRDVEIGGKQIRAGEWVALFFAAANHDPKVFPEPRRLRLDRDNAGAQLSFGHGIHFCLGAPLANLETACLIEGVLDRFSAMNPGSEPAEPQRATLLQHSVTRLPVLFQRA</sequence>
<accession>A0A4R7P0T3</accession>
<proteinExistence type="inferred from homology"/>
<evidence type="ECO:0000256" key="5">
    <source>
        <dbReference type="ARBA" id="ARBA00023004"/>
    </source>
</evidence>
<dbReference type="InterPro" id="IPR017972">
    <property type="entry name" value="Cyt_P450_CS"/>
</dbReference>
<dbReference type="GO" id="GO:0036199">
    <property type="term" value="F:cholest-4-en-3-one 26-monooxygenase activity"/>
    <property type="evidence" value="ECO:0007669"/>
    <property type="project" value="TreeGrafter"/>
</dbReference>
<organism evidence="8 9">
    <name type="scientific">Panacagrimonas perspica</name>
    <dbReference type="NCBI Taxonomy" id="381431"/>
    <lineage>
        <taxon>Bacteria</taxon>
        <taxon>Pseudomonadati</taxon>
        <taxon>Pseudomonadota</taxon>
        <taxon>Gammaproteobacteria</taxon>
        <taxon>Nevskiales</taxon>
        <taxon>Nevskiaceae</taxon>
        <taxon>Panacagrimonas</taxon>
    </lineage>
</organism>
<evidence type="ECO:0000256" key="6">
    <source>
        <dbReference type="ARBA" id="ARBA00023033"/>
    </source>
</evidence>
<gene>
    <name evidence="8" type="ORF">DFR24_3924</name>
</gene>
<dbReference type="GO" id="GO:0008395">
    <property type="term" value="F:steroid hydroxylase activity"/>
    <property type="evidence" value="ECO:0007669"/>
    <property type="project" value="TreeGrafter"/>
</dbReference>
<dbReference type="InterPro" id="IPR036396">
    <property type="entry name" value="Cyt_P450_sf"/>
</dbReference>
<dbReference type="PANTHER" id="PTHR46696:SF4">
    <property type="entry name" value="BIOTIN BIOSYNTHESIS CYTOCHROME P450"/>
    <property type="match status" value="1"/>
</dbReference>
<keyword evidence="2 7" id="KW-0349">Heme</keyword>
<dbReference type="RefSeq" id="WP_133883048.1">
    <property type="nucleotide sequence ID" value="NZ_MWIN01000009.1"/>
</dbReference>
<evidence type="ECO:0000256" key="1">
    <source>
        <dbReference type="ARBA" id="ARBA00010617"/>
    </source>
</evidence>
<dbReference type="PRINTS" id="PR00359">
    <property type="entry name" value="BP450"/>
</dbReference>
<evidence type="ECO:0000256" key="3">
    <source>
        <dbReference type="ARBA" id="ARBA00022723"/>
    </source>
</evidence>
<evidence type="ECO:0000256" key="2">
    <source>
        <dbReference type="ARBA" id="ARBA00022617"/>
    </source>
</evidence>
<name>A0A4R7P0T3_9GAMM</name>
<dbReference type="InterPro" id="IPR002397">
    <property type="entry name" value="Cyt_P450_B"/>
</dbReference>
<keyword evidence="9" id="KW-1185">Reference proteome</keyword>
<dbReference type="InterPro" id="IPR001128">
    <property type="entry name" value="Cyt_P450"/>
</dbReference>
<dbReference type="PROSITE" id="PS00086">
    <property type="entry name" value="CYTOCHROME_P450"/>
    <property type="match status" value="1"/>
</dbReference>
<dbReference type="Proteomes" id="UP000295341">
    <property type="component" value="Unassembled WGS sequence"/>
</dbReference>
<dbReference type="SUPFAM" id="SSF48264">
    <property type="entry name" value="Cytochrome P450"/>
    <property type="match status" value="1"/>
</dbReference>
<keyword evidence="5 7" id="KW-0408">Iron</keyword>
<comment type="caution">
    <text evidence="8">The sequence shown here is derived from an EMBL/GenBank/DDBJ whole genome shotgun (WGS) entry which is preliminary data.</text>
</comment>
<keyword evidence="3 7" id="KW-0479">Metal-binding</keyword>
<reference evidence="8 9" key="1">
    <citation type="submission" date="2019-03" db="EMBL/GenBank/DDBJ databases">
        <title>Genomic Encyclopedia of Type Strains, Phase IV (KMG-IV): sequencing the most valuable type-strain genomes for metagenomic binning, comparative biology and taxonomic classification.</title>
        <authorList>
            <person name="Goeker M."/>
        </authorList>
    </citation>
    <scope>NUCLEOTIDE SEQUENCE [LARGE SCALE GENOMIC DNA]</scope>
    <source>
        <strain evidence="8 9">DSM 26377</strain>
    </source>
</reference>